<dbReference type="EMBL" id="SRRH01000234">
    <property type="protein sequence ID" value="KAG6293817.1"/>
    <property type="molecule type" value="Genomic_DNA"/>
</dbReference>
<organism evidence="2 3">
    <name type="scientific">Claviceps aff. purpurea</name>
    <dbReference type="NCBI Taxonomy" id="1967640"/>
    <lineage>
        <taxon>Eukaryota</taxon>
        <taxon>Fungi</taxon>
        <taxon>Dikarya</taxon>
        <taxon>Ascomycota</taxon>
        <taxon>Pezizomycotina</taxon>
        <taxon>Sordariomycetes</taxon>
        <taxon>Hypocreomycetidae</taxon>
        <taxon>Hypocreales</taxon>
        <taxon>Clavicipitaceae</taxon>
        <taxon>Claviceps</taxon>
    </lineage>
</organism>
<keyword evidence="3" id="KW-1185">Reference proteome</keyword>
<dbReference type="AlphaFoldDB" id="A0A9P7QHJ7"/>
<dbReference type="Proteomes" id="UP000707071">
    <property type="component" value="Unassembled WGS sequence"/>
</dbReference>
<evidence type="ECO:0000313" key="2">
    <source>
        <dbReference type="EMBL" id="KAG6293817.1"/>
    </source>
</evidence>
<proteinExistence type="predicted"/>
<protein>
    <submittedName>
        <fullName evidence="2">Uncharacterized protein</fullName>
    </submittedName>
</protein>
<comment type="caution">
    <text evidence="2">The sequence shown here is derived from an EMBL/GenBank/DDBJ whole genome shotgun (WGS) entry which is preliminary data.</text>
</comment>
<accession>A0A9P7QHJ7</accession>
<evidence type="ECO:0000256" key="1">
    <source>
        <dbReference type="SAM" id="MobiDB-lite"/>
    </source>
</evidence>
<sequence length="102" mass="11260">MAERIRARKKNNSASDPANDVALRWSGLWLRNAATGTQRKWRSSRRFVDLRTYVCHEGILEGSDAPAHDVEQPSTAATTAMASRLRRNQDASADANGLASHL</sequence>
<name>A0A9P7QHJ7_9HYPO</name>
<gene>
    <name evidence="2" type="ORF">E4U09_002844</name>
</gene>
<feature type="compositionally biased region" description="Polar residues" evidence="1">
    <location>
        <begin position="72"/>
        <end position="81"/>
    </location>
</feature>
<feature type="region of interest" description="Disordered" evidence="1">
    <location>
        <begin position="64"/>
        <end position="102"/>
    </location>
</feature>
<evidence type="ECO:0000313" key="3">
    <source>
        <dbReference type="Proteomes" id="UP000707071"/>
    </source>
</evidence>
<reference evidence="2 3" key="1">
    <citation type="journal article" date="2020" name="bioRxiv">
        <title>Whole genome comparisons of ergot fungi reveals the divergence and evolution of species within the genus Claviceps are the result of varying mechanisms driving genome evolution and host range expansion.</title>
        <authorList>
            <person name="Wyka S.A."/>
            <person name="Mondo S.J."/>
            <person name="Liu M."/>
            <person name="Dettman J."/>
            <person name="Nalam V."/>
            <person name="Broders K.D."/>
        </authorList>
    </citation>
    <scope>NUCLEOTIDE SEQUENCE [LARGE SCALE GENOMIC DNA]</scope>
    <source>
        <strain evidence="2 3">Clav52</strain>
    </source>
</reference>